<reference evidence="1 2" key="1">
    <citation type="submission" date="2019-05" db="EMBL/GenBank/DDBJ databases">
        <authorList>
            <consortium name="Pathogen Informatics"/>
        </authorList>
    </citation>
    <scope>NUCLEOTIDE SEQUENCE [LARGE SCALE GENOMIC DNA]</scope>
    <source>
        <strain evidence="1 2">NCTC13032</strain>
    </source>
</reference>
<protein>
    <submittedName>
        <fullName evidence="1">Uncharacterized protein</fullName>
    </submittedName>
</protein>
<proteinExistence type="predicted"/>
<evidence type="ECO:0000313" key="2">
    <source>
        <dbReference type="Proteomes" id="UP000310719"/>
    </source>
</evidence>
<evidence type="ECO:0000313" key="1">
    <source>
        <dbReference type="EMBL" id="VTP62785.1"/>
    </source>
</evidence>
<name>A0A4U9HGJ0_9ENTR</name>
<sequence>MGGCFHFTKGNHFGFGRVAETGIGTALISYRQRSAFIGLRDGNRHRQLAPVDFTFAVKFVFVRYPGRQLEWTYLRLSGRNADLLAIEVVTLFYLPVEIQVMLVLLKIEDKSLVGRREIRAAGRVK</sequence>
<gene>
    <name evidence="1" type="ORF">NCTC13032_00527</name>
</gene>
<dbReference type="EMBL" id="LR590464">
    <property type="protein sequence ID" value="VTP62785.1"/>
    <property type="molecule type" value="Genomic_DNA"/>
</dbReference>
<dbReference type="AlphaFoldDB" id="A0A4U9HGJ0"/>
<dbReference type="Proteomes" id="UP000310719">
    <property type="component" value="Chromosome"/>
</dbReference>
<accession>A0A4U9HGJ0</accession>
<organism evidence="1 2">
    <name type="scientific">Leclercia adecarboxylata</name>
    <dbReference type="NCBI Taxonomy" id="83655"/>
    <lineage>
        <taxon>Bacteria</taxon>
        <taxon>Pseudomonadati</taxon>
        <taxon>Pseudomonadota</taxon>
        <taxon>Gammaproteobacteria</taxon>
        <taxon>Enterobacterales</taxon>
        <taxon>Enterobacteriaceae</taxon>
        <taxon>Leclercia</taxon>
    </lineage>
</organism>